<sequence>MPSSKESGTFEYLNSQRLELNPSLTLSLVLFQIRMLCRVTTSTFFAFVTVVAARYYDYNHYYTNQPNTADQEPVIENDALSWLLDLMESVSYDSPYGNTTYDNGTSTEMPTQGPQPYGVYPHHQSPEYYYDHGSGQYPHDQPQYGEYNYDHGSGQYPHYQPQYGEYYYDHESGQVTLYEAQKQGDYPYQHNPASSGAPMSTVSHNGLHGNVANPWMSKMYVLNEEAAKNYYRTATSPTYTTTATSSPYTITATSPPYTTTATSPVYTITATPPYATTATSPHYTATALLQTRLLPLLQLTRLLPLLHLTRQLLLRQKAVKVFSFITVFSYRSDRQAKEAPTSAAQYIKVSTIISSSATPFSNLFYSISGPEFGDPMGYKECMIHILLACNNKLYLQAV</sequence>
<name>A0AAD5QMC7_PARTN</name>
<organism evidence="1 2">
    <name type="scientific">Parelaphostrongylus tenuis</name>
    <name type="common">Meningeal worm</name>
    <dbReference type="NCBI Taxonomy" id="148309"/>
    <lineage>
        <taxon>Eukaryota</taxon>
        <taxon>Metazoa</taxon>
        <taxon>Ecdysozoa</taxon>
        <taxon>Nematoda</taxon>
        <taxon>Chromadorea</taxon>
        <taxon>Rhabditida</taxon>
        <taxon>Rhabditina</taxon>
        <taxon>Rhabditomorpha</taxon>
        <taxon>Strongyloidea</taxon>
        <taxon>Metastrongylidae</taxon>
        <taxon>Parelaphostrongylus</taxon>
    </lineage>
</organism>
<gene>
    <name evidence="1" type="ORF">KIN20_013045</name>
</gene>
<dbReference type="AlphaFoldDB" id="A0AAD5QMC7"/>
<dbReference type="EMBL" id="JAHQIW010002509">
    <property type="protein sequence ID" value="KAJ1355587.1"/>
    <property type="molecule type" value="Genomic_DNA"/>
</dbReference>
<reference evidence="1" key="1">
    <citation type="submission" date="2021-06" db="EMBL/GenBank/DDBJ databases">
        <title>Parelaphostrongylus tenuis whole genome reference sequence.</title>
        <authorList>
            <person name="Garwood T.J."/>
            <person name="Larsen P.A."/>
            <person name="Fountain-Jones N.M."/>
            <person name="Garbe J.R."/>
            <person name="Macchietto M.G."/>
            <person name="Kania S.A."/>
            <person name="Gerhold R.W."/>
            <person name="Richards J.E."/>
            <person name="Wolf T.M."/>
        </authorList>
    </citation>
    <scope>NUCLEOTIDE SEQUENCE</scope>
    <source>
        <strain evidence="1">MNPRO001-30</strain>
        <tissue evidence="1">Meninges</tissue>
    </source>
</reference>
<dbReference type="Proteomes" id="UP001196413">
    <property type="component" value="Unassembled WGS sequence"/>
</dbReference>
<evidence type="ECO:0000313" key="2">
    <source>
        <dbReference type="Proteomes" id="UP001196413"/>
    </source>
</evidence>
<proteinExistence type="predicted"/>
<accession>A0AAD5QMC7</accession>
<comment type="caution">
    <text evidence="1">The sequence shown here is derived from an EMBL/GenBank/DDBJ whole genome shotgun (WGS) entry which is preliminary data.</text>
</comment>
<evidence type="ECO:0000313" key="1">
    <source>
        <dbReference type="EMBL" id="KAJ1355587.1"/>
    </source>
</evidence>
<keyword evidence="2" id="KW-1185">Reference proteome</keyword>
<protein>
    <submittedName>
        <fullName evidence="1">Uncharacterized protein</fullName>
    </submittedName>
</protein>